<reference evidence="1" key="1">
    <citation type="submission" date="2019-08" db="EMBL/GenBank/DDBJ databases">
        <title>Genome sequence of Clostridiales bacterium MT110.</title>
        <authorList>
            <person name="Cao J."/>
        </authorList>
    </citation>
    <scope>NUCLEOTIDE SEQUENCE</scope>
    <source>
        <strain evidence="1">MT110</strain>
    </source>
</reference>
<sequence length="225" mass="24603">MSMLSVRDVSYIYQSKYQSIEAVRHVSCVFESGKLYAVTGPSGSGKSTLLSLLAGLDLPTSGEILVEGKSMASLDRDQYRREIASVVYQSFNLFPLLTALENVIYPMELLGKKKPEAVEIAMQLIGEVGLGEKTYQQFPIMMSGGEQQRVAIARALAAGGKILLADEPTGNLDSANEKNVVELLRTLAHKQGYLVIVITHNPYVAEQADAVYRMRDGELQTDGRA</sequence>
<gene>
    <name evidence="1" type="ORF">FRZ06_01220</name>
</gene>
<dbReference type="Proteomes" id="UP000594014">
    <property type="component" value="Chromosome"/>
</dbReference>
<keyword evidence="2" id="KW-1185">Reference proteome</keyword>
<dbReference type="EMBL" id="CP042469">
    <property type="protein sequence ID" value="QOX62065.1"/>
    <property type="molecule type" value="Genomic_DNA"/>
</dbReference>
<name>A0ACD1A6P0_9FIRM</name>
<accession>A0ACD1A6P0</accession>
<evidence type="ECO:0000313" key="2">
    <source>
        <dbReference type="Proteomes" id="UP000594014"/>
    </source>
</evidence>
<keyword evidence="1" id="KW-0547">Nucleotide-binding</keyword>
<proteinExistence type="predicted"/>
<organism evidence="1 2">
    <name type="scientific">Anoxybacterium hadale</name>
    <dbReference type="NCBI Taxonomy" id="3408580"/>
    <lineage>
        <taxon>Bacteria</taxon>
        <taxon>Bacillati</taxon>
        <taxon>Bacillota</taxon>
        <taxon>Clostridia</taxon>
        <taxon>Peptostreptococcales</taxon>
        <taxon>Anaerovoracaceae</taxon>
        <taxon>Anoxybacterium</taxon>
    </lineage>
</organism>
<evidence type="ECO:0000313" key="1">
    <source>
        <dbReference type="EMBL" id="QOX62065.1"/>
    </source>
</evidence>
<keyword evidence="1" id="KW-0067">ATP-binding</keyword>
<protein>
    <submittedName>
        <fullName evidence="1">ABC transporter ATP-binding protein</fullName>
    </submittedName>
</protein>